<dbReference type="FunFam" id="3.30.200.20:FF:000226">
    <property type="entry name" value="receptor protein kinase TMK1"/>
    <property type="match status" value="1"/>
</dbReference>
<dbReference type="PANTHER" id="PTHR47986:SF13">
    <property type="entry name" value="RECEPTOR PROTEIN KINASE TMK1-LIKE"/>
    <property type="match status" value="1"/>
</dbReference>
<dbReference type="SMART" id="SM00220">
    <property type="entry name" value="S_TKc"/>
    <property type="match status" value="1"/>
</dbReference>
<keyword evidence="7" id="KW-0812">Transmembrane</keyword>
<keyword evidence="12 20" id="KW-0067">ATP-binding</keyword>
<name>A0A2P5B3K2_PARAD</name>
<evidence type="ECO:0000256" key="12">
    <source>
        <dbReference type="ARBA" id="ARBA00022840"/>
    </source>
</evidence>
<feature type="compositionally biased region" description="Polar residues" evidence="21">
    <location>
        <begin position="450"/>
        <end position="460"/>
    </location>
</feature>
<feature type="compositionally biased region" description="Low complexity" evidence="21">
    <location>
        <begin position="461"/>
        <end position="485"/>
    </location>
</feature>
<dbReference type="AlphaFoldDB" id="A0A2P5B3K2"/>
<evidence type="ECO:0000256" key="7">
    <source>
        <dbReference type="ARBA" id="ARBA00022692"/>
    </source>
</evidence>
<comment type="catalytic activity">
    <reaction evidence="18">
        <text>L-threonyl-[protein] + ATP = O-phospho-L-threonyl-[protein] + ADP + H(+)</text>
        <dbReference type="Rhea" id="RHEA:46608"/>
        <dbReference type="Rhea" id="RHEA-COMP:11060"/>
        <dbReference type="Rhea" id="RHEA-COMP:11605"/>
        <dbReference type="ChEBI" id="CHEBI:15378"/>
        <dbReference type="ChEBI" id="CHEBI:30013"/>
        <dbReference type="ChEBI" id="CHEBI:30616"/>
        <dbReference type="ChEBI" id="CHEBI:61977"/>
        <dbReference type="ChEBI" id="CHEBI:456216"/>
        <dbReference type="EC" id="2.7.11.1"/>
    </reaction>
</comment>
<evidence type="ECO:0000256" key="11">
    <source>
        <dbReference type="ARBA" id="ARBA00022777"/>
    </source>
</evidence>
<keyword evidence="10 20" id="KW-0547">Nucleotide-binding</keyword>
<protein>
    <recommendedName>
        <fullName evidence="3">non-specific serine/threonine protein kinase</fullName>
        <ecNumber evidence="3">2.7.11.1</ecNumber>
    </recommendedName>
</protein>
<evidence type="ECO:0000256" key="17">
    <source>
        <dbReference type="ARBA" id="ARBA00023180"/>
    </source>
</evidence>
<keyword evidence="5" id="KW-0433">Leucine-rich repeat</keyword>
<dbReference type="FunFam" id="3.80.10.10:FF:000190">
    <property type="entry name" value="Receptor-like kinase TMK4"/>
    <property type="match status" value="1"/>
</dbReference>
<accession>A0A2P5B3K2</accession>
<dbReference type="Gene3D" id="1.10.510.10">
    <property type="entry name" value="Transferase(Phosphotransferase) domain 1"/>
    <property type="match status" value="1"/>
</dbReference>
<feature type="signal peptide" evidence="22">
    <location>
        <begin position="1"/>
        <end position="25"/>
    </location>
</feature>
<dbReference type="PROSITE" id="PS00107">
    <property type="entry name" value="PROTEIN_KINASE_ATP"/>
    <property type="match status" value="1"/>
</dbReference>
<dbReference type="InterPro" id="IPR001245">
    <property type="entry name" value="Ser-Thr/Tyr_kinase_cat_dom"/>
</dbReference>
<feature type="compositionally biased region" description="Polar residues" evidence="21">
    <location>
        <begin position="486"/>
        <end position="498"/>
    </location>
</feature>
<dbReference type="EC" id="2.7.11.1" evidence="3"/>
<dbReference type="OrthoDB" id="2018786at2759"/>
<comment type="caution">
    <text evidence="24">The sequence shown here is derived from an EMBL/GenBank/DDBJ whole genome shotgun (WGS) entry which is preliminary data.</text>
</comment>
<dbReference type="InterPro" id="IPR003591">
    <property type="entry name" value="Leu-rich_rpt_typical-subtyp"/>
</dbReference>
<keyword evidence="8 22" id="KW-0732">Signal</keyword>
<evidence type="ECO:0000256" key="15">
    <source>
        <dbReference type="ARBA" id="ARBA00023157"/>
    </source>
</evidence>
<keyword evidence="17" id="KW-0325">Glycoprotein</keyword>
<comment type="catalytic activity">
    <reaction evidence="19">
        <text>L-seryl-[protein] + ATP = O-phospho-L-seryl-[protein] + ADP + H(+)</text>
        <dbReference type="Rhea" id="RHEA:17989"/>
        <dbReference type="Rhea" id="RHEA-COMP:9863"/>
        <dbReference type="Rhea" id="RHEA-COMP:11604"/>
        <dbReference type="ChEBI" id="CHEBI:15378"/>
        <dbReference type="ChEBI" id="CHEBI:29999"/>
        <dbReference type="ChEBI" id="CHEBI:30616"/>
        <dbReference type="ChEBI" id="CHEBI:83421"/>
        <dbReference type="ChEBI" id="CHEBI:456216"/>
        <dbReference type="EC" id="2.7.11.1"/>
    </reaction>
</comment>
<dbReference type="InterPro" id="IPR000719">
    <property type="entry name" value="Prot_kinase_dom"/>
</dbReference>
<dbReference type="SUPFAM" id="SSF56112">
    <property type="entry name" value="Protein kinase-like (PK-like)"/>
    <property type="match status" value="1"/>
</dbReference>
<evidence type="ECO:0000256" key="1">
    <source>
        <dbReference type="ARBA" id="ARBA00004167"/>
    </source>
</evidence>
<evidence type="ECO:0000256" key="20">
    <source>
        <dbReference type="PROSITE-ProRule" id="PRU10141"/>
    </source>
</evidence>
<dbReference type="CDD" id="cd14066">
    <property type="entry name" value="STKc_IRAK"/>
    <property type="match status" value="1"/>
</dbReference>
<evidence type="ECO:0000313" key="25">
    <source>
        <dbReference type="Proteomes" id="UP000237105"/>
    </source>
</evidence>
<dbReference type="PANTHER" id="PTHR47986">
    <property type="entry name" value="OSJNBA0070M12.3 PROTEIN"/>
    <property type="match status" value="1"/>
</dbReference>
<dbReference type="FunFam" id="1.10.510.10:FF:000198">
    <property type="entry name" value="receptor protein kinase TMK1"/>
    <property type="match status" value="1"/>
</dbReference>
<organism evidence="24 25">
    <name type="scientific">Parasponia andersonii</name>
    <name type="common">Sponia andersonii</name>
    <dbReference type="NCBI Taxonomy" id="3476"/>
    <lineage>
        <taxon>Eukaryota</taxon>
        <taxon>Viridiplantae</taxon>
        <taxon>Streptophyta</taxon>
        <taxon>Embryophyta</taxon>
        <taxon>Tracheophyta</taxon>
        <taxon>Spermatophyta</taxon>
        <taxon>Magnoliopsida</taxon>
        <taxon>eudicotyledons</taxon>
        <taxon>Gunneridae</taxon>
        <taxon>Pentapetalae</taxon>
        <taxon>rosids</taxon>
        <taxon>fabids</taxon>
        <taxon>Rosales</taxon>
        <taxon>Cannabaceae</taxon>
        <taxon>Parasponia</taxon>
    </lineage>
</organism>
<proteinExistence type="inferred from homology"/>
<dbReference type="Pfam" id="PF08263">
    <property type="entry name" value="LRRNT_2"/>
    <property type="match status" value="2"/>
</dbReference>
<dbReference type="GO" id="GO:0004674">
    <property type="term" value="F:protein serine/threonine kinase activity"/>
    <property type="evidence" value="ECO:0007669"/>
    <property type="project" value="UniProtKB-KW"/>
</dbReference>
<evidence type="ECO:0000313" key="24">
    <source>
        <dbReference type="EMBL" id="PON43326.1"/>
    </source>
</evidence>
<evidence type="ECO:0000256" key="21">
    <source>
        <dbReference type="SAM" id="MobiDB-lite"/>
    </source>
</evidence>
<dbReference type="Pfam" id="PF13855">
    <property type="entry name" value="LRR_8"/>
    <property type="match status" value="1"/>
</dbReference>
<dbReference type="InterPro" id="IPR001611">
    <property type="entry name" value="Leu-rich_rpt"/>
</dbReference>
<feature type="domain" description="Protein kinase" evidence="23">
    <location>
        <begin position="611"/>
        <end position="891"/>
    </location>
</feature>
<evidence type="ECO:0000259" key="23">
    <source>
        <dbReference type="PROSITE" id="PS50011"/>
    </source>
</evidence>
<keyword evidence="4" id="KW-0723">Serine/threonine-protein kinase</keyword>
<sequence>MEGHQGKLVLKLFLLLSLAVSLVLSATDPNDLAILNQFRKGLENPELLKWPENDDPCGPPEWDHVYCEGTRVTQIQVQNLGLKGPLPQNFNQLSMLKNLGFQRNQFSGPLATFSGLKNLVYLFLDFNGFDLIPGDFFDGLDALEVLALDGNNFNGSSGWMFPPQLANSAQLVNLTCSSCNLVGPLPDFLGKMASLQVLTLSGNRLSGQIPESFKGMTLSSLWLNNQDGGGMTGPIDVLTTMESLSVLWLHGNQFNGKIPESIGNLTSLKDLNLNSNQLVGLVPDALANLGLDKLDLSNNHLMGPVPKFKAANFSYDSNAFCQTKEGLLCNPEVMALIELLDGLNYPSRLVSGWSGNDPCQNWFGVSCDPNGKVSVINLPKLNLNGTLSPSLAKLDSLHQVRLGNNNLGGSVPPEWTSLKSLTLLDLSGNNISPPLPTFSSSVKVVIDGNPQLNGNPSKTVPSPENSPSSGESTSTPNTSSFPTPSRGSRNNNGTSEQLESSKRSSLVPIIAPIASVAVAAFLLVIPLSLYCCRTRKGALAPSSLVIHPRDPSDPDNLLKIVVANNTNGSTSTVAASDSASRHSSGMGESHVIEAGNLVISVQVLRNVTKNFAPENELGRGGFGVVYKGELDDGTKIAVKRMEAGVISSKALDEFQAEIAVLSKVRHRHLVSLLGYSIEGSERLLVYEYMPQGALSKHLFHWKSLNFEPLSWKRRLNIALDVARGMEYLHTLAHQSFIHRDLKSSNILLGDDFRAKVSDFGLVKLAPDGERSVVTKLAGTFGYLAPEYAVMGKITTKADVFSFGVVLMELLTGMMALDEERPEEKQYLAAWFWRIKSDKDKLMAAIDPALDVKGEKFDSISTIAELAGHCTAREPNQRPDMCHAVSVLAPLVEKWKPLDDDTEEYSGIDYSLPLNQMVKDWQEAEGKDLSYIDLEDSKGSIPARPTGFAESFTSADGR</sequence>
<reference evidence="25" key="1">
    <citation type="submission" date="2016-06" db="EMBL/GenBank/DDBJ databases">
        <title>Parallel loss of symbiosis genes in relatives of nitrogen-fixing non-legume Parasponia.</title>
        <authorList>
            <person name="Van Velzen R."/>
            <person name="Holmer R."/>
            <person name="Bu F."/>
            <person name="Rutten L."/>
            <person name="Van Zeijl A."/>
            <person name="Liu W."/>
            <person name="Santuari L."/>
            <person name="Cao Q."/>
            <person name="Sharma T."/>
            <person name="Shen D."/>
            <person name="Roswanjaya Y."/>
            <person name="Wardhani T."/>
            <person name="Kalhor M.S."/>
            <person name="Jansen J."/>
            <person name="Van den Hoogen J."/>
            <person name="Gungor B."/>
            <person name="Hartog M."/>
            <person name="Hontelez J."/>
            <person name="Verver J."/>
            <person name="Yang W.-C."/>
            <person name="Schijlen E."/>
            <person name="Repin R."/>
            <person name="Schilthuizen M."/>
            <person name="Schranz E."/>
            <person name="Heidstra R."/>
            <person name="Miyata K."/>
            <person name="Fedorova E."/>
            <person name="Kohlen W."/>
            <person name="Bisseling T."/>
            <person name="Smit S."/>
            <person name="Geurts R."/>
        </authorList>
    </citation>
    <scope>NUCLEOTIDE SEQUENCE [LARGE SCALE GENOMIC DNA]</scope>
    <source>
        <strain evidence="25">cv. WU1-14</strain>
    </source>
</reference>
<keyword evidence="16" id="KW-0675">Receptor</keyword>
<evidence type="ECO:0000256" key="6">
    <source>
        <dbReference type="ARBA" id="ARBA00022679"/>
    </source>
</evidence>
<dbReference type="FunFam" id="3.80.10.10:FF:000129">
    <property type="entry name" value="Leucine-rich repeat receptor-like kinase"/>
    <property type="match status" value="1"/>
</dbReference>
<dbReference type="SMART" id="SM00369">
    <property type="entry name" value="LRR_TYP"/>
    <property type="match status" value="6"/>
</dbReference>
<keyword evidence="15" id="KW-1015">Disulfide bond</keyword>
<dbReference type="InterPro" id="IPR052422">
    <property type="entry name" value="Auxin_Ser/Thr_Kinase"/>
</dbReference>
<dbReference type="Proteomes" id="UP000237105">
    <property type="component" value="Unassembled WGS sequence"/>
</dbReference>
<dbReference type="InterPro" id="IPR017441">
    <property type="entry name" value="Protein_kinase_ATP_BS"/>
</dbReference>
<feature type="region of interest" description="Disordered" evidence="21">
    <location>
        <begin position="446"/>
        <end position="501"/>
    </location>
</feature>
<feature type="binding site" evidence="20">
    <location>
        <position position="639"/>
    </location>
    <ligand>
        <name>ATP</name>
        <dbReference type="ChEBI" id="CHEBI:30616"/>
    </ligand>
</feature>
<comment type="similarity">
    <text evidence="2">Belongs to the protein kinase superfamily. Ser/Thr protein kinase family.</text>
</comment>
<evidence type="ECO:0000256" key="8">
    <source>
        <dbReference type="ARBA" id="ARBA00022729"/>
    </source>
</evidence>
<evidence type="ECO:0000256" key="13">
    <source>
        <dbReference type="ARBA" id="ARBA00022989"/>
    </source>
</evidence>
<evidence type="ECO:0000256" key="9">
    <source>
        <dbReference type="ARBA" id="ARBA00022737"/>
    </source>
</evidence>
<keyword evidence="25" id="KW-1185">Reference proteome</keyword>
<evidence type="ECO:0000256" key="16">
    <source>
        <dbReference type="ARBA" id="ARBA00023170"/>
    </source>
</evidence>
<dbReference type="InterPro" id="IPR008271">
    <property type="entry name" value="Ser/Thr_kinase_AS"/>
</dbReference>
<keyword evidence="11 24" id="KW-0418">Kinase</keyword>
<dbReference type="PROSITE" id="PS00108">
    <property type="entry name" value="PROTEIN_KINASE_ST"/>
    <property type="match status" value="1"/>
</dbReference>
<evidence type="ECO:0000256" key="14">
    <source>
        <dbReference type="ARBA" id="ARBA00023136"/>
    </source>
</evidence>
<dbReference type="InterPro" id="IPR032675">
    <property type="entry name" value="LRR_dom_sf"/>
</dbReference>
<feature type="region of interest" description="Disordered" evidence="21">
    <location>
        <begin position="936"/>
        <end position="957"/>
    </location>
</feature>
<dbReference type="PROSITE" id="PS50011">
    <property type="entry name" value="PROTEIN_KINASE_DOM"/>
    <property type="match status" value="1"/>
</dbReference>
<dbReference type="GO" id="GO:0016020">
    <property type="term" value="C:membrane"/>
    <property type="evidence" value="ECO:0007669"/>
    <property type="project" value="UniProtKB-SubCell"/>
</dbReference>
<evidence type="ECO:0000256" key="10">
    <source>
        <dbReference type="ARBA" id="ARBA00022741"/>
    </source>
</evidence>
<evidence type="ECO:0000256" key="19">
    <source>
        <dbReference type="ARBA" id="ARBA00048679"/>
    </source>
</evidence>
<dbReference type="InterPro" id="IPR011009">
    <property type="entry name" value="Kinase-like_dom_sf"/>
</dbReference>
<gene>
    <name evidence="24" type="ORF">PanWU01x14_275240</name>
</gene>
<dbReference type="InterPro" id="IPR013210">
    <property type="entry name" value="LRR_N_plant-typ"/>
</dbReference>
<dbReference type="SUPFAM" id="SSF52058">
    <property type="entry name" value="L domain-like"/>
    <property type="match status" value="2"/>
</dbReference>
<keyword evidence="9" id="KW-0677">Repeat</keyword>
<evidence type="ECO:0000256" key="5">
    <source>
        <dbReference type="ARBA" id="ARBA00022614"/>
    </source>
</evidence>
<dbReference type="Pfam" id="PF00560">
    <property type="entry name" value="LRR_1"/>
    <property type="match status" value="2"/>
</dbReference>
<evidence type="ECO:0000256" key="4">
    <source>
        <dbReference type="ARBA" id="ARBA00022527"/>
    </source>
</evidence>
<evidence type="ECO:0000256" key="2">
    <source>
        <dbReference type="ARBA" id="ARBA00008684"/>
    </source>
</evidence>
<dbReference type="Gene3D" id="3.30.200.20">
    <property type="entry name" value="Phosphorylase Kinase, domain 1"/>
    <property type="match status" value="1"/>
</dbReference>
<dbReference type="Gene3D" id="3.80.10.10">
    <property type="entry name" value="Ribonuclease Inhibitor"/>
    <property type="match status" value="2"/>
</dbReference>
<dbReference type="EMBL" id="JXTB01000374">
    <property type="protein sequence ID" value="PON43326.1"/>
    <property type="molecule type" value="Genomic_DNA"/>
</dbReference>
<feature type="chain" id="PRO_5015171537" description="non-specific serine/threonine protein kinase" evidence="22">
    <location>
        <begin position="26"/>
        <end position="957"/>
    </location>
</feature>
<comment type="subcellular location">
    <subcellularLocation>
        <location evidence="1">Membrane</location>
        <topology evidence="1">Single-pass membrane protein</topology>
    </subcellularLocation>
</comment>
<evidence type="ECO:0000256" key="18">
    <source>
        <dbReference type="ARBA" id="ARBA00047899"/>
    </source>
</evidence>
<keyword evidence="13" id="KW-1133">Transmembrane helix</keyword>
<keyword evidence="6" id="KW-0808">Transferase</keyword>
<keyword evidence="14" id="KW-0472">Membrane</keyword>
<evidence type="ECO:0000256" key="22">
    <source>
        <dbReference type="SAM" id="SignalP"/>
    </source>
</evidence>
<evidence type="ECO:0000256" key="3">
    <source>
        <dbReference type="ARBA" id="ARBA00012513"/>
    </source>
</evidence>
<dbReference type="GO" id="GO:0005524">
    <property type="term" value="F:ATP binding"/>
    <property type="evidence" value="ECO:0007669"/>
    <property type="project" value="UniProtKB-UniRule"/>
</dbReference>
<dbReference type="Pfam" id="PF07714">
    <property type="entry name" value="PK_Tyr_Ser-Thr"/>
    <property type="match status" value="1"/>
</dbReference>